<dbReference type="Gene3D" id="4.10.60.10">
    <property type="entry name" value="Zinc finger, CCHC-type"/>
    <property type="match status" value="1"/>
</dbReference>
<keyword evidence="3" id="KW-0862">Zinc</keyword>
<dbReference type="InterPro" id="IPR050195">
    <property type="entry name" value="Primate_lentivir_Gag_pol-like"/>
</dbReference>
<dbReference type="InterPro" id="IPR008916">
    <property type="entry name" value="Retrov_capsid_C"/>
</dbReference>
<evidence type="ECO:0000256" key="3">
    <source>
        <dbReference type="ARBA" id="ARBA00022833"/>
    </source>
</evidence>
<dbReference type="Gene3D" id="1.10.1200.30">
    <property type="match status" value="1"/>
</dbReference>
<dbReference type="SMART" id="SM00343">
    <property type="entry name" value="ZnF_C2HC"/>
    <property type="match status" value="2"/>
</dbReference>
<feature type="compositionally biased region" description="Low complexity" evidence="5">
    <location>
        <begin position="183"/>
        <end position="201"/>
    </location>
</feature>
<keyword evidence="8" id="KW-1185">Reference proteome</keyword>
<evidence type="ECO:0000256" key="4">
    <source>
        <dbReference type="PROSITE-ProRule" id="PRU00047"/>
    </source>
</evidence>
<accession>A0A8C0BNP4</accession>
<dbReference type="SUPFAM" id="SSF47353">
    <property type="entry name" value="Retrovirus capsid dimerization domain-like"/>
    <property type="match status" value="1"/>
</dbReference>
<dbReference type="SUPFAM" id="SSF47943">
    <property type="entry name" value="Retrovirus capsid protein, N-terminal core domain"/>
    <property type="match status" value="1"/>
</dbReference>
<evidence type="ECO:0000313" key="7">
    <source>
        <dbReference type="Ensembl" id="ENSBJAP00000019006.1"/>
    </source>
</evidence>
<proteinExistence type="predicted"/>
<dbReference type="InterPro" id="IPR001878">
    <property type="entry name" value="Znf_CCHC"/>
</dbReference>
<keyword evidence="2 4" id="KW-0863">Zinc-finger</keyword>
<dbReference type="Gene3D" id="1.10.150.490">
    <property type="entry name" value="Retroviral GAG p10 protein"/>
    <property type="match status" value="1"/>
</dbReference>
<dbReference type="Proteomes" id="UP000694555">
    <property type="component" value="Unplaced"/>
</dbReference>
<dbReference type="SUPFAM" id="SSF47836">
    <property type="entry name" value="Retroviral matrix proteins"/>
    <property type="match status" value="1"/>
</dbReference>
<dbReference type="InterPro" id="IPR010999">
    <property type="entry name" value="Retrovr_matrix"/>
</dbReference>
<dbReference type="Ensembl" id="ENSBJAT00000019532.1">
    <property type="protein sequence ID" value="ENSBJAP00000019006.1"/>
    <property type="gene ID" value="ENSBJAG00000012506.1"/>
</dbReference>
<reference evidence="7" key="2">
    <citation type="submission" date="2025-09" db="UniProtKB">
        <authorList>
            <consortium name="Ensembl"/>
        </authorList>
    </citation>
    <scope>IDENTIFICATION</scope>
</reference>
<dbReference type="Pfam" id="PF00098">
    <property type="entry name" value="zf-CCHC"/>
    <property type="match status" value="1"/>
</dbReference>
<evidence type="ECO:0000256" key="5">
    <source>
        <dbReference type="SAM" id="MobiDB-lite"/>
    </source>
</evidence>
<feature type="region of interest" description="Disordered" evidence="5">
    <location>
        <begin position="625"/>
        <end position="665"/>
    </location>
</feature>
<evidence type="ECO:0000259" key="6">
    <source>
        <dbReference type="PROSITE" id="PS50158"/>
    </source>
</evidence>
<dbReference type="AlphaFoldDB" id="A0A8C0BNP4"/>
<dbReference type="PANTHER" id="PTHR40389:SF3">
    <property type="entry name" value="IGE-BINDING PROTEIN"/>
    <property type="match status" value="1"/>
</dbReference>
<dbReference type="GO" id="GO:0003676">
    <property type="term" value="F:nucleic acid binding"/>
    <property type="evidence" value="ECO:0007669"/>
    <property type="project" value="InterPro"/>
</dbReference>
<dbReference type="PROSITE" id="PS50158">
    <property type="entry name" value="ZF_CCHC"/>
    <property type="match status" value="1"/>
</dbReference>
<dbReference type="InterPro" id="IPR045345">
    <property type="entry name" value="Gag_p24_C"/>
</dbReference>
<dbReference type="Pfam" id="PF19317">
    <property type="entry name" value="Gag_p24_C"/>
    <property type="match status" value="1"/>
</dbReference>
<dbReference type="Gene3D" id="1.10.375.10">
    <property type="entry name" value="Human Immunodeficiency Virus Type 1 Capsid Protein"/>
    <property type="match status" value="1"/>
</dbReference>
<evidence type="ECO:0000313" key="8">
    <source>
        <dbReference type="Proteomes" id="UP000694555"/>
    </source>
</evidence>
<sequence length="665" mass="72511">MGSTVSKEEAAVVKLLQHMLSTRRLSYDSSALKALLLWVREKGLLPTFGDAFAIPTWEKIGQELWQNISSGSKEVSRLSTMWGLVIETLKSMKAERLAAASAFAALGPEGPEKMPSSTALLFQQPQIPAAVPALVSGANRVSAGTCAARKSAVADPEPGDQPLEKADSLAEFPPPPAEEMRNSSVSRSRSSSPKPVTSSLYPPLPPSTPPSPFEEKEERVTGLGDTQLREMLQKLEALEARLESSVKPRPASSTFPAPPPPFTAEFLSFLRPPPMNPFTSQDISGEIGAMALLPPSPPTALLTGGGVGDLANRWKGVIRDALIEGQFIPFVTGAHGGPVWEALDWKVLKEAKAAVTQYGLKSPCSQSIIQHVFSAHLLTPYDVKMIVQMLLLPSQQLQFYQNWQAACENAAAIPRQQGDPLFGVQAQMLLGAGPYTRSDWHARFATEVLQLSQDLAFKALNNVHDEKIRHTFTLVKQGPTETFSAFIGRLHTAIMAHPHLDPEMKPRFLDMLAFDNANEKNKKALSILPKGSTTAQLLEAAERIVESEKATVMAAAVGAAVKLLLTKSKGVRKDKKCFRCGKMGHFKKDCWSQIAVGSSETNPSDSQKKWCVNCQRNNHNTQECRRSGNELQSVTHPRVTTQGQGAWTAAQPQPAEAQGWRWQQQ</sequence>
<dbReference type="InterPro" id="IPR008919">
    <property type="entry name" value="Retrov_capsid_N"/>
</dbReference>
<dbReference type="GO" id="GO:0008270">
    <property type="term" value="F:zinc ion binding"/>
    <property type="evidence" value="ECO:0007669"/>
    <property type="project" value="UniProtKB-KW"/>
</dbReference>
<name>A0A8C0BNP4_9AVES</name>
<feature type="compositionally biased region" description="Polar residues" evidence="5">
    <location>
        <begin position="629"/>
        <end position="645"/>
    </location>
</feature>
<dbReference type="PANTHER" id="PTHR40389">
    <property type="entry name" value="ENDOGENOUS RETROVIRUS GROUP K MEMBER 24 GAG POLYPROTEIN-RELATED"/>
    <property type="match status" value="1"/>
</dbReference>
<evidence type="ECO:0000256" key="2">
    <source>
        <dbReference type="ARBA" id="ARBA00022771"/>
    </source>
</evidence>
<feature type="domain" description="CCHC-type" evidence="6">
    <location>
        <begin position="576"/>
        <end position="590"/>
    </location>
</feature>
<feature type="region of interest" description="Disordered" evidence="5">
    <location>
        <begin position="150"/>
        <end position="221"/>
    </location>
</feature>
<dbReference type="SUPFAM" id="SSF57756">
    <property type="entry name" value="Retrovirus zinc finger-like domains"/>
    <property type="match status" value="1"/>
</dbReference>
<dbReference type="Pfam" id="PF00607">
    <property type="entry name" value="Gag_p24"/>
    <property type="match status" value="1"/>
</dbReference>
<feature type="compositionally biased region" description="Pro residues" evidence="5">
    <location>
        <begin position="202"/>
        <end position="212"/>
    </location>
</feature>
<keyword evidence="1" id="KW-0479">Metal-binding</keyword>
<dbReference type="InterPro" id="IPR036875">
    <property type="entry name" value="Znf_CCHC_sf"/>
</dbReference>
<protein>
    <recommendedName>
        <fullName evidence="6">CCHC-type domain-containing protein</fullName>
    </recommendedName>
</protein>
<evidence type="ECO:0000256" key="1">
    <source>
        <dbReference type="ARBA" id="ARBA00022723"/>
    </source>
</evidence>
<dbReference type="GO" id="GO:0016032">
    <property type="term" value="P:viral process"/>
    <property type="evidence" value="ECO:0007669"/>
    <property type="project" value="InterPro"/>
</dbReference>
<dbReference type="InterPro" id="IPR038124">
    <property type="entry name" value="B_retro_matrix_sf"/>
</dbReference>
<organism evidence="7 8">
    <name type="scientific">Buteo japonicus</name>
    <dbReference type="NCBI Taxonomy" id="224669"/>
    <lineage>
        <taxon>Eukaryota</taxon>
        <taxon>Metazoa</taxon>
        <taxon>Chordata</taxon>
        <taxon>Craniata</taxon>
        <taxon>Vertebrata</taxon>
        <taxon>Euteleostomi</taxon>
        <taxon>Archelosauria</taxon>
        <taxon>Archosauria</taxon>
        <taxon>Dinosauria</taxon>
        <taxon>Saurischia</taxon>
        <taxon>Theropoda</taxon>
        <taxon>Coelurosauria</taxon>
        <taxon>Aves</taxon>
        <taxon>Neognathae</taxon>
        <taxon>Neoaves</taxon>
        <taxon>Telluraves</taxon>
        <taxon>Accipitrimorphae</taxon>
        <taxon>Accipitriformes</taxon>
        <taxon>Accipitridae</taxon>
        <taxon>Accipitrinae</taxon>
        <taxon>Buteo</taxon>
    </lineage>
</organism>
<reference evidence="7" key="1">
    <citation type="submission" date="2025-08" db="UniProtKB">
        <authorList>
            <consortium name="Ensembl"/>
        </authorList>
    </citation>
    <scope>IDENTIFICATION</scope>
</reference>